<protein>
    <submittedName>
        <fullName evidence="1">Uncharacterized protein</fullName>
    </submittedName>
</protein>
<evidence type="ECO:0000313" key="1">
    <source>
        <dbReference type="EMBL" id="GLB43222.1"/>
    </source>
</evidence>
<dbReference type="AlphaFoldDB" id="A0A9P3PUM9"/>
<accession>A0A9P3PUM9</accession>
<name>A0A9P3PUM9_LYOSH</name>
<dbReference type="EMBL" id="BRPK01000013">
    <property type="protein sequence ID" value="GLB43222.1"/>
    <property type="molecule type" value="Genomic_DNA"/>
</dbReference>
<sequence length="81" mass="9259">MFSLPGFQFEVDSRFPVTACSQPLGTTPPTLISLPHVKNRPIEIYLRKRTCLLRIAKVTLSVTLSYLLYLARFVFLKLDSE</sequence>
<reference evidence="1" key="1">
    <citation type="submission" date="2022-07" db="EMBL/GenBank/DDBJ databases">
        <title>The genome of Lyophyllum shimeji provides insight into the initial evolution of ectomycorrhizal fungal genome.</title>
        <authorList>
            <person name="Kobayashi Y."/>
            <person name="Shibata T."/>
            <person name="Hirakawa H."/>
            <person name="Shigenobu S."/>
            <person name="Nishiyama T."/>
            <person name="Yamada A."/>
            <person name="Hasebe M."/>
            <person name="Kawaguchi M."/>
        </authorList>
    </citation>
    <scope>NUCLEOTIDE SEQUENCE</scope>
    <source>
        <strain evidence="1">AT787</strain>
    </source>
</reference>
<proteinExistence type="predicted"/>
<keyword evidence="2" id="KW-1185">Reference proteome</keyword>
<dbReference type="Proteomes" id="UP001063166">
    <property type="component" value="Unassembled WGS sequence"/>
</dbReference>
<evidence type="ECO:0000313" key="2">
    <source>
        <dbReference type="Proteomes" id="UP001063166"/>
    </source>
</evidence>
<organism evidence="1 2">
    <name type="scientific">Lyophyllum shimeji</name>
    <name type="common">Hon-shimeji</name>
    <name type="synonym">Tricholoma shimeji</name>
    <dbReference type="NCBI Taxonomy" id="47721"/>
    <lineage>
        <taxon>Eukaryota</taxon>
        <taxon>Fungi</taxon>
        <taxon>Dikarya</taxon>
        <taxon>Basidiomycota</taxon>
        <taxon>Agaricomycotina</taxon>
        <taxon>Agaricomycetes</taxon>
        <taxon>Agaricomycetidae</taxon>
        <taxon>Agaricales</taxon>
        <taxon>Tricholomatineae</taxon>
        <taxon>Lyophyllaceae</taxon>
        <taxon>Lyophyllum</taxon>
    </lineage>
</organism>
<comment type="caution">
    <text evidence="1">The sequence shown here is derived from an EMBL/GenBank/DDBJ whole genome shotgun (WGS) entry which is preliminary data.</text>
</comment>
<gene>
    <name evidence="1" type="ORF">LshimejAT787_1301230</name>
</gene>